<dbReference type="InterPro" id="IPR043129">
    <property type="entry name" value="ATPase_NBD"/>
</dbReference>
<dbReference type="InterPro" id="IPR023865">
    <property type="entry name" value="Aliphatic_acid_kinase_CS"/>
</dbReference>
<evidence type="ECO:0000256" key="9">
    <source>
        <dbReference type="HAMAP-Rule" id="MF_00542"/>
    </source>
</evidence>
<name>A0A9D1LMC2_9CLOT</name>
<reference evidence="11" key="2">
    <citation type="journal article" date="2021" name="PeerJ">
        <title>Extensive microbial diversity within the chicken gut microbiome revealed by metagenomics and culture.</title>
        <authorList>
            <person name="Gilroy R."/>
            <person name="Ravi A."/>
            <person name="Getino M."/>
            <person name="Pursley I."/>
            <person name="Horton D.L."/>
            <person name="Alikhan N.F."/>
            <person name="Baker D."/>
            <person name="Gharbi K."/>
            <person name="Hall N."/>
            <person name="Watson M."/>
            <person name="Adriaenssens E.M."/>
            <person name="Foster-Nyarko E."/>
            <person name="Jarju S."/>
            <person name="Secka A."/>
            <person name="Antonio M."/>
            <person name="Oren A."/>
            <person name="Chaudhuri R.R."/>
            <person name="La Ragione R."/>
            <person name="Hildebrand F."/>
            <person name="Pallen M.J."/>
        </authorList>
    </citation>
    <scope>NUCLEOTIDE SEQUENCE</scope>
    <source>
        <strain evidence="11">CHK191-8634</strain>
    </source>
</reference>
<gene>
    <name evidence="9 11" type="primary">buk</name>
    <name evidence="11" type="ORF">IAB67_09445</name>
</gene>
<dbReference type="Pfam" id="PF00871">
    <property type="entry name" value="Acetate_kinase"/>
    <property type="match status" value="1"/>
</dbReference>
<keyword evidence="6 9" id="KW-0418">Kinase</keyword>
<dbReference type="PRINTS" id="PR00471">
    <property type="entry name" value="ACETATEKNASE"/>
</dbReference>
<evidence type="ECO:0000256" key="1">
    <source>
        <dbReference type="ARBA" id="ARBA00004496"/>
    </source>
</evidence>
<dbReference type="PIRSF" id="PIRSF036458">
    <property type="entry name" value="Butyrate_kin"/>
    <property type="match status" value="1"/>
</dbReference>
<evidence type="ECO:0000256" key="7">
    <source>
        <dbReference type="ARBA" id="ARBA00022840"/>
    </source>
</evidence>
<evidence type="ECO:0000313" key="11">
    <source>
        <dbReference type="EMBL" id="HIU44507.1"/>
    </source>
</evidence>
<dbReference type="NCBIfam" id="NF002834">
    <property type="entry name" value="PRK03011.1-5"/>
    <property type="match status" value="1"/>
</dbReference>
<evidence type="ECO:0000256" key="8">
    <source>
        <dbReference type="ARBA" id="ARBA00048596"/>
    </source>
</evidence>
<proteinExistence type="inferred from homology"/>
<dbReference type="GO" id="GO:0006083">
    <property type="term" value="P:acetate metabolic process"/>
    <property type="evidence" value="ECO:0007669"/>
    <property type="project" value="TreeGrafter"/>
</dbReference>
<dbReference type="AlphaFoldDB" id="A0A9D1LMC2"/>
<dbReference type="HAMAP" id="MF_00542">
    <property type="entry name" value="Butyrate_kinase"/>
    <property type="match status" value="1"/>
</dbReference>
<comment type="catalytic activity">
    <reaction evidence="8 9">
        <text>butanoate + ATP = butanoyl phosphate + ADP</text>
        <dbReference type="Rhea" id="RHEA:13585"/>
        <dbReference type="ChEBI" id="CHEBI:17968"/>
        <dbReference type="ChEBI" id="CHEBI:30616"/>
        <dbReference type="ChEBI" id="CHEBI:58079"/>
        <dbReference type="ChEBI" id="CHEBI:456216"/>
        <dbReference type="EC" id="2.7.2.7"/>
    </reaction>
</comment>
<dbReference type="EMBL" id="DVMR01000069">
    <property type="protein sequence ID" value="HIU44507.1"/>
    <property type="molecule type" value="Genomic_DNA"/>
</dbReference>
<dbReference type="Gene3D" id="3.30.420.40">
    <property type="match status" value="2"/>
</dbReference>
<dbReference type="SUPFAM" id="SSF53067">
    <property type="entry name" value="Actin-like ATPase domain"/>
    <property type="match status" value="2"/>
</dbReference>
<dbReference type="GO" id="GO:0008776">
    <property type="term" value="F:acetate kinase activity"/>
    <property type="evidence" value="ECO:0007669"/>
    <property type="project" value="TreeGrafter"/>
</dbReference>
<dbReference type="PROSITE" id="PS01076">
    <property type="entry name" value="ACETATE_KINASE_2"/>
    <property type="match status" value="1"/>
</dbReference>
<evidence type="ECO:0000256" key="3">
    <source>
        <dbReference type="ARBA" id="ARBA00022490"/>
    </source>
</evidence>
<dbReference type="GO" id="GO:0005737">
    <property type="term" value="C:cytoplasm"/>
    <property type="evidence" value="ECO:0007669"/>
    <property type="project" value="UniProtKB-SubCell"/>
</dbReference>
<dbReference type="InterPro" id="IPR000890">
    <property type="entry name" value="Aliphatic_acid_kin_short-chain"/>
</dbReference>
<evidence type="ECO:0000256" key="6">
    <source>
        <dbReference type="ARBA" id="ARBA00022777"/>
    </source>
</evidence>
<keyword evidence="7 9" id="KW-0067">ATP-binding</keyword>
<keyword evidence="4 9" id="KW-0808">Transferase</keyword>
<dbReference type="Proteomes" id="UP000824073">
    <property type="component" value="Unassembled WGS sequence"/>
</dbReference>
<evidence type="ECO:0000256" key="2">
    <source>
        <dbReference type="ARBA" id="ARBA00008748"/>
    </source>
</evidence>
<evidence type="ECO:0000256" key="5">
    <source>
        <dbReference type="ARBA" id="ARBA00022741"/>
    </source>
</evidence>
<dbReference type="NCBIfam" id="TIGR02707">
    <property type="entry name" value="butyr_kinase"/>
    <property type="match status" value="1"/>
</dbReference>
<accession>A0A9D1LMC2</accession>
<dbReference type="GO" id="GO:0047761">
    <property type="term" value="F:butyrate kinase activity"/>
    <property type="evidence" value="ECO:0007669"/>
    <property type="project" value="UniProtKB-UniRule"/>
</dbReference>
<dbReference type="PANTHER" id="PTHR21060:SF3">
    <property type="entry name" value="BUTYRATE KINASE 2-RELATED"/>
    <property type="match status" value="1"/>
</dbReference>
<comment type="similarity">
    <text evidence="2 9 10">Belongs to the acetokinase family.</text>
</comment>
<dbReference type="GO" id="GO:0005524">
    <property type="term" value="F:ATP binding"/>
    <property type="evidence" value="ECO:0007669"/>
    <property type="project" value="UniProtKB-KW"/>
</dbReference>
<organism evidence="11 12">
    <name type="scientific">Candidatus Ventrousia excrementavium</name>
    <dbReference type="NCBI Taxonomy" id="2840961"/>
    <lineage>
        <taxon>Bacteria</taxon>
        <taxon>Bacillati</taxon>
        <taxon>Bacillota</taxon>
        <taxon>Clostridia</taxon>
        <taxon>Eubacteriales</taxon>
        <taxon>Clostridiaceae</taxon>
        <taxon>Clostridiaceae incertae sedis</taxon>
        <taxon>Candidatus Ventrousia</taxon>
    </lineage>
</organism>
<comment type="caution">
    <text evidence="11">The sequence shown here is derived from an EMBL/GenBank/DDBJ whole genome shotgun (WGS) entry which is preliminary data.</text>
</comment>
<dbReference type="InterPro" id="IPR011245">
    <property type="entry name" value="Butyrate_kin"/>
</dbReference>
<reference evidence="11" key="1">
    <citation type="submission" date="2020-10" db="EMBL/GenBank/DDBJ databases">
        <authorList>
            <person name="Gilroy R."/>
        </authorList>
    </citation>
    <scope>NUCLEOTIDE SEQUENCE</scope>
    <source>
        <strain evidence="11">CHK191-8634</strain>
    </source>
</reference>
<dbReference type="EC" id="2.7.2.7" evidence="9"/>
<protein>
    <recommendedName>
        <fullName evidence="9">Probable butyrate kinase</fullName>
        <shortName evidence="9">BK</shortName>
        <ecNumber evidence="9">2.7.2.7</ecNumber>
    </recommendedName>
    <alternativeName>
        <fullName evidence="9">Branched-chain carboxylic acid kinase</fullName>
    </alternativeName>
</protein>
<keyword evidence="5 9" id="KW-0547">Nucleotide-binding</keyword>
<keyword evidence="3 9" id="KW-0963">Cytoplasm</keyword>
<dbReference type="PANTHER" id="PTHR21060">
    <property type="entry name" value="ACETATE KINASE"/>
    <property type="match status" value="1"/>
</dbReference>
<sequence>MKLLIINPGATSTKIAVYDGDTEVFRRTIEHSTADLASFEHVVDQFDYRRQLVVQALAEAGWQLSDFAAVCGRGGLLRHIPSGTYRINDRVIADIQDPPYGEHASNLGALLSKSLADEVGIPSFFVDPVSVDELTDVARVSGFKGMERESFFHALNQKGMARAAARQLGRRYEELNLIVVHMGGGVSVAAHQHGRVVDMFNVKDEGSFAMDRGGGLPINAVINLCFSGKTKAEVKKLLGSQAGVFSYLGTRDFREVEQRKLDGDHEAGLIFDALVYQHCKDIGAMAAVLRYDIDAIVLTGGMANSKLLCDEISGYVKKLAPILILPGEEEMRSLAEGALRVLRGEAPALEY</sequence>
<evidence type="ECO:0000313" key="12">
    <source>
        <dbReference type="Proteomes" id="UP000824073"/>
    </source>
</evidence>
<evidence type="ECO:0000256" key="10">
    <source>
        <dbReference type="RuleBase" id="RU003835"/>
    </source>
</evidence>
<comment type="subcellular location">
    <subcellularLocation>
        <location evidence="1 9">Cytoplasm</location>
    </subcellularLocation>
</comment>
<dbReference type="CDD" id="cd24011">
    <property type="entry name" value="ASKHA_NBD_BK"/>
    <property type="match status" value="1"/>
</dbReference>
<evidence type="ECO:0000256" key="4">
    <source>
        <dbReference type="ARBA" id="ARBA00022679"/>
    </source>
</evidence>